<accession>A0A9D1M329</accession>
<reference evidence="2" key="1">
    <citation type="submission" date="2020-10" db="EMBL/GenBank/DDBJ databases">
        <authorList>
            <person name="Gilroy R."/>
        </authorList>
    </citation>
    <scope>NUCLEOTIDE SEQUENCE</scope>
    <source>
        <strain evidence="2">ChiW3-316</strain>
    </source>
</reference>
<dbReference type="Gene3D" id="3.10.450.240">
    <property type="match status" value="1"/>
</dbReference>
<reference evidence="2" key="2">
    <citation type="journal article" date="2021" name="PeerJ">
        <title>Extensive microbial diversity within the chicken gut microbiome revealed by metagenomics and culture.</title>
        <authorList>
            <person name="Gilroy R."/>
            <person name="Ravi A."/>
            <person name="Getino M."/>
            <person name="Pursley I."/>
            <person name="Horton D.L."/>
            <person name="Alikhan N.F."/>
            <person name="Baker D."/>
            <person name="Gharbi K."/>
            <person name="Hall N."/>
            <person name="Watson M."/>
            <person name="Adriaenssens E.M."/>
            <person name="Foster-Nyarko E."/>
            <person name="Jarju S."/>
            <person name="Secka A."/>
            <person name="Antonio M."/>
            <person name="Oren A."/>
            <person name="Chaudhuri R.R."/>
            <person name="La Ragione R."/>
            <person name="Hildebrand F."/>
            <person name="Pallen M.J."/>
        </authorList>
    </citation>
    <scope>NUCLEOTIDE SEQUENCE</scope>
    <source>
        <strain evidence="2">ChiW3-316</strain>
    </source>
</reference>
<organism evidence="2 3">
    <name type="scientific">Candidatus Scatocola faecipullorum</name>
    <dbReference type="NCBI Taxonomy" id="2840917"/>
    <lineage>
        <taxon>Bacteria</taxon>
        <taxon>Pseudomonadati</taxon>
        <taxon>Pseudomonadota</taxon>
        <taxon>Alphaproteobacteria</taxon>
        <taxon>Rhodospirillales</taxon>
        <taxon>Rhodospirillaceae</taxon>
        <taxon>Rhodospirillaceae incertae sedis</taxon>
        <taxon>Candidatus Scatocola</taxon>
    </lineage>
</organism>
<protein>
    <submittedName>
        <fullName evidence="2">Tim44 domain-containing protein</fullName>
    </submittedName>
</protein>
<dbReference type="SUPFAM" id="SSF54427">
    <property type="entry name" value="NTF2-like"/>
    <property type="match status" value="1"/>
</dbReference>
<feature type="domain" description="Tim44-like" evidence="1">
    <location>
        <begin position="74"/>
        <end position="217"/>
    </location>
</feature>
<evidence type="ECO:0000313" key="2">
    <source>
        <dbReference type="EMBL" id="HIU52978.1"/>
    </source>
</evidence>
<evidence type="ECO:0000313" key="3">
    <source>
        <dbReference type="Proteomes" id="UP000824107"/>
    </source>
</evidence>
<comment type="caution">
    <text evidence="2">The sequence shown here is derived from an EMBL/GenBank/DDBJ whole genome shotgun (WGS) entry which is preliminary data.</text>
</comment>
<dbReference type="InterPro" id="IPR032710">
    <property type="entry name" value="NTF2-like_dom_sf"/>
</dbReference>
<proteinExistence type="predicted"/>
<gene>
    <name evidence="2" type="ORF">IAD20_02735</name>
</gene>
<dbReference type="SMART" id="SM00978">
    <property type="entry name" value="Tim44"/>
    <property type="match status" value="1"/>
</dbReference>
<name>A0A9D1M329_9PROT</name>
<dbReference type="Pfam" id="PF04280">
    <property type="entry name" value="Tim44"/>
    <property type="match status" value="1"/>
</dbReference>
<sequence length="217" mass="24468">MGSLDIIILLVAVILIFQKLRSLLGTRPDTEITRTKISEESAAKIFDMIVKEAEKQQQTAVEKDSVPEENMSDLDKTLVKIPGFNKERFITGAKRAFEIIVTAFSKGDTETLENLVSKSLIKKFQEIIEKRRAEGISAETDLIGFDQAEITAAKISKNDIAKITVKFVSEQVNLLKNKDDEIIEGDENFIQNITDVWTFERCLTSTNPNWLLVSTKK</sequence>
<dbReference type="Proteomes" id="UP000824107">
    <property type="component" value="Unassembled WGS sequence"/>
</dbReference>
<dbReference type="AlphaFoldDB" id="A0A9D1M329"/>
<dbReference type="NCBIfam" id="NF033779">
    <property type="entry name" value="Tim44_TimA_adap"/>
    <property type="match status" value="1"/>
</dbReference>
<evidence type="ECO:0000259" key="1">
    <source>
        <dbReference type="SMART" id="SM00978"/>
    </source>
</evidence>
<dbReference type="PANTHER" id="PTHR41542">
    <property type="entry name" value="BLL5807 PROTEIN"/>
    <property type="match status" value="1"/>
</dbReference>
<dbReference type="PANTHER" id="PTHR41542:SF1">
    <property type="entry name" value="BLL5807 PROTEIN"/>
    <property type="match status" value="1"/>
</dbReference>
<dbReference type="EMBL" id="DVNC01000021">
    <property type="protein sequence ID" value="HIU52978.1"/>
    <property type="molecule type" value="Genomic_DNA"/>
</dbReference>
<dbReference type="InterPro" id="IPR007379">
    <property type="entry name" value="Tim44-like_dom"/>
</dbReference>